<reference evidence="8 9" key="1">
    <citation type="submission" date="2018-10" db="EMBL/GenBank/DDBJ databases">
        <title>Draft genome sequence of Bacillus salarius IM0101, isolated from a hypersaline soil in Inner Mongolia, China.</title>
        <authorList>
            <person name="Yamprayoonswat W."/>
            <person name="Boonvisut S."/>
            <person name="Jumpathong W."/>
            <person name="Sittihan S."/>
            <person name="Ruangsuj P."/>
            <person name="Wanthongcharoen S."/>
            <person name="Thongpramul N."/>
            <person name="Pimmason S."/>
            <person name="Yu B."/>
            <person name="Yasawong M."/>
        </authorList>
    </citation>
    <scope>NUCLEOTIDE SEQUENCE [LARGE SCALE GENOMIC DNA]</scope>
    <source>
        <strain evidence="8 9">IM0101</strain>
    </source>
</reference>
<evidence type="ECO:0000256" key="5">
    <source>
        <dbReference type="ARBA" id="ARBA00035648"/>
    </source>
</evidence>
<gene>
    <name evidence="8" type="ORF">D7Z54_21590</name>
</gene>
<dbReference type="InterPro" id="IPR005229">
    <property type="entry name" value="YicC/YloC-like"/>
</dbReference>
<evidence type="ECO:0000256" key="3">
    <source>
        <dbReference type="ARBA" id="ARBA00022759"/>
    </source>
</evidence>
<dbReference type="InterPro" id="IPR013527">
    <property type="entry name" value="YicC-like_N"/>
</dbReference>
<evidence type="ECO:0000256" key="2">
    <source>
        <dbReference type="ARBA" id="ARBA00022722"/>
    </source>
</evidence>
<protein>
    <submittedName>
        <fullName evidence="8">YicC family protein</fullName>
    </submittedName>
</protein>
<comment type="cofactor">
    <cofactor evidence="1">
        <name>a divalent metal cation</name>
        <dbReference type="ChEBI" id="CHEBI:60240"/>
    </cofactor>
</comment>
<dbReference type="AlphaFoldDB" id="A0A3R9QI98"/>
<sequence length="294" mass="34110">MTKSMTGYGSYALEKEKGRVLIEMKSVNHRFCDIQFRMPRQLLHMESILRQRIQENIERGKIDVFVTLEGVARSSKDAEVDWSLLHRMLDQAEEMEQLNIFDSTLRLQDFLLHPDIVTVQEGTELDQEWEQAVQEAVSKAAVNLYNMRVREGEALQADFLTRIETIQKNTYDIQEQAPDVVSAYRDRLQDRIRDFMNDSGYEAEEQRLLTEVAVFSEKANIDEELTRLLSHCDQFVHTLHEHGAKGRKLDFLVQEMNREANTIGSKANNAALSHLVVDIKSELEKIKEQVQNIE</sequence>
<dbReference type="GO" id="GO:0004521">
    <property type="term" value="F:RNA endonuclease activity"/>
    <property type="evidence" value="ECO:0007669"/>
    <property type="project" value="InterPro"/>
</dbReference>
<keyword evidence="9" id="KW-1185">Reference proteome</keyword>
<keyword evidence="2" id="KW-0540">Nuclease</keyword>
<evidence type="ECO:0000313" key="9">
    <source>
        <dbReference type="Proteomes" id="UP000275076"/>
    </source>
</evidence>
<evidence type="ECO:0000313" key="8">
    <source>
        <dbReference type="EMBL" id="RSL31283.1"/>
    </source>
</evidence>
<keyword evidence="3" id="KW-0255">Endonuclease</keyword>
<dbReference type="RefSeq" id="WP_125558896.1">
    <property type="nucleotide sequence ID" value="NZ_RBVX01000026.1"/>
</dbReference>
<feature type="domain" description="Endoribonuclease YicC-like N-terminal" evidence="6">
    <location>
        <begin position="3"/>
        <end position="156"/>
    </location>
</feature>
<comment type="caution">
    <text evidence="8">The sequence shown here is derived from an EMBL/GenBank/DDBJ whole genome shotgun (WGS) entry which is preliminary data.</text>
</comment>
<proteinExistence type="inferred from homology"/>
<comment type="similarity">
    <text evidence="5">Belongs to the YicC/YloC family.</text>
</comment>
<evidence type="ECO:0000259" key="6">
    <source>
        <dbReference type="Pfam" id="PF03755"/>
    </source>
</evidence>
<dbReference type="InterPro" id="IPR013551">
    <property type="entry name" value="YicC-like_C"/>
</dbReference>
<evidence type="ECO:0000256" key="1">
    <source>
        <dbReference type="ARBA" id="ARBA00001968"/>
    </source>
</evidence>
<organism evidence="8 9">
    <name type="scientific">Salibacterium salarium</name>
    <dbReference type="NCBI Taxonomy" id="284579"/>
    <lineage>
        <taxon>Bacteria</taxon>
        <taxon>Bacillati</taxon>
        <taxon>Bacillota</taxon>
        <taxon>Bacilli</taxon>
        <taxon>Bacillales</taxon>
        <taxon>Bacillaceae</taxon>
    </lineage>
</organism>
<dbReference type="Pfam" id="PF08340">
    <property type="entry name" value="YicC-like_C"/>
    <property type="match status" value="1"/>
</dbReference>
<dbReference type="PANTHER" id="PTHR30636:SF3">
    <property type="entry name" value="UPF0701 PROTEIN YICC"/>
    <property type="match status" value="1"/>
</dbReference>
<accession>A0A3R9QI98</accession>
<keyword evidence="4" id="KW-0378">Hydrolase</keyword>
<evidence type="ECO:0000259" key="7">
    <source>
        <dbReference type="Pfam" id="PF08340"/>
    </source>
</evidence>
<dbReference type="Pfam" id="PF03755">
    <property type="entry name" value="YicC-like_N"/>
    <property type="match status" value="1"/>
</dbReference>
<name>A0A3R9QI98_9BACI</name>
<dbReference type="EMBL" id="RBVX01000026">
    <property type="protein sequence ID" value="RSL31283.1"/>
    <property type="molecule type" value="Genomic_DNA"/>
</dbReference>
<dbReference type="GO" id="GO:0016787">
    <property type="term" value="F:hydrolase activity"/>
    <property type="evidence" value="ECO:0007669"/>
    <property type="project" value="UniProtKB-KW"/>
</dbReference>
<feature type="domain" description="Endoribonuclease YicC-like C-terminal" evidence="7">
    <location>
        <begin position="173"/>
        <end position="294"/>
    </location>
</feature>
<dbReference type="PANTHER" id="PTHR30636">
    <property type="entry name" value="UPF0701 PROTEIN YICC"/>
    <property type="match status" value="1"/>
</dbReference>
<evidence type="ECO:0000256" key="4">
    <source>
        <dbReference type="ARBA" id="ARBA00022801"/>
    </source>
</evidence>
<dbReference type="NCBIfam" id="TIGR00255">
    <property type="entry name" value="YicC/YloC family endoribonuclease"/>
    <property type="match status" value="1"/>
</dbReference>
<dbReference type="OrthoDB" id="9771229at2"/>
<dbReference type="Proteomes" id="UP000275076">
    <property type="component" value="Unassembled WGS sequence"/>
</dbReference>